<dbReference type="GO" id="GO:0016020">
    <property type="term" value="C:membrane"/>
    <property type="evidence" value="ECO:0007669"/>
    <property type="project" value="UniProtKB-SubCell"/>
</dbReference>
<comment type="subcellular location">
    <subcellularLocation>
        <location evidence="1">Membrane</location>
        <topology evidence="1">Multi-pass membrane protein</topology>
    </subcellularLocation>
</comment>
<keyword evidence="5 6" id="KW-0472">Membrane</keyword>
<dbReference type="PANTHER" id="PTHR11206">
    <property type="entry name" value="MULTIDRUG RESISTANCE PROTEIN"/>
    <property type="match status" value="1"/>
</dbReference>
<feature type="transmembrane region" description="Helical" evidence="6">
    <location>
        <begin position="125"/>
        <end position="149"/>
    </location>
</feature>
<dbReference type="GO" id="GO:1990961">
    <property type="term" value="P:xenobiotic detoxification by transmembrane export across the plasma membrane"/>
    <property type="evidence" value="ECO:0007669"/>
    <property type="project" value="InterPro"/>
</dbReference>
<feature type="transmembrane region" description="Helical" evidence="6">
    <location>
        <begin position="301"/>
        <end position="319"/>
    </location>
</feature>
<feature type="transmembrane region" description="Helical" evidence="6">
    <location>
        <begin position="263"/>
        <end position="281"/>
    </location>
</feature>
<dbReference type="AlphaFoldDB" id="A0AAV3Q7P4"/>
<evidence type="ECO:0000256" key="5">
    <source>
        <dbReference type="ARBA" id="ARBA00023136"/>
    </source>
</evidence>
<gene>
    <name evidence="7" type="ORF">LIER_38890</name>
</gene>
<dbReference type="Pfam" id="PF01554">
    <property type="entry name" value="MatE"/>
    <property type="match status" value="2"/>
</dbReference>
<comment type="similarity">
    <text evidence="2 6">Belongs to the multi antimicrobial extrusion (MATE) (TC 2.A.66.1) family.</text>
</comment>
<feature type="transmembrane region" description="Helical" evidence="6">
    <location>
        <begin position="443"/>
        <end position="464"/>
    </location>
</feature>
<accession>A0AAV3Q7P4</accession>
<sequence>MEMDDGDGGKCMESPLLPKTRDYEVHESRTKREDILTEVKKQLKLAGPLVVVNLLVYSLQVISVMFVGHLGELALAGASMATSFASVTGFSLMIGMASAMDTFCGQSYGAKQYHMLGIYMQRAMIVLLLVCIPLACIWANTGTILQFFGQDKEISAEAGKYARFMIPSIFAYALLQCLVRFLQAQNNVRPMMVTAGITTVLHMFTCWILVFKSGLGNKGAALANAISYWLNFLFLALYVWMSPSCKATWTGFSKEAFNDIPKYVRLAVPSATMTCLEIWSFEMMVLLSGLLPNPKLETSVLSISLNTCSMIYMIPLGLSGGVSTRVSNELGARRPQAARLAVFTAIFMVATEGILAAMTLILGHNIWGYCYSADEMVVKYVGEMLMLLALSHFFDGIQSILSGTARGCGWQKIGAIVNLGAYYLLGIPTSILLAFIYHIGGKGLWIGITVALLAQALVLLTITLRTNWEKEAVKAAARVESVMTPVQVL</sequence>
<dbReference type="InterPro" id="IPR045069">
    <property type="entry name" value="MATE_euk"/>
</dbReference>
<feature type="transmembrane region" description="Helical" evidence="6">
    <location>
        <begin position="161"/>
        <end position="179"/>
    </location>
</feature>
<dbReference type="Proteomes" id="UP001454036">
    <property type="component" value="Unassembled WGS sequence"/>
</dbReference>
<proteinExistence type="inferred from homology"/>
<evidence type="ECO:0000256" key="1">
    <source>
        <dbReference type="ARBA" id="ARBA00004141"/>
    </source>
</evidence>
<feature type="transmembrane region" description="Helical" evidence="6">
    <location>
        <begin position="83"/>
        <end position="104"/>
    </location>
</feature>
<reference evidence="7 8" key="1">
    <citation type="submission" date="2024-01" db="EMBL/GenBank/DDBJ databases">
        <title>The complete chloroplast genome sequence of Lithospermum erythrorhizon: insights into the phylogenetic relationship among Boraginaceae species and the maternal lineages of purple gromwells.</title>
        <authorList>
            <person name="Okada T."/>
            <person name="Watanabe K."/>
        </authorList>
    </citation>
    <scope>NUCLEOTIDE SEQUENCE [LARGE SCALE GENOMIC DNA]</scope>
</reference>
<dbReference type="NCBIfam" id="TIGR00797">
    <property type="entry name" value="matE"/>
    <property type="match status" value="1"/>
</dbReference>
<evidence type="ECO:0000313" key="8">
    <source>
        <dbReference type="Proteomes" id="UP001454036"/>
    </source>
</evidence>
<feature type="transmembrane region" description="Helical" evidence="6">
    <location>
        <begin position="222"/>
        <end position="242"/>
    </location>
</feature>
<keyword evidence="3 6" id="KW-0812">Transmembrane</keyword>
<keyword evidence="8" id="KW-1185">Reference proteome</keyword>
<dbReference type="CDD" id="cd13132">
    <property type="entry name" value="MATE_eukaryotic"/>
    <property type="match status" value="1"/>
</dbReference>
<evidence type="ECO:0000256" key="6">
    <source>
        <dbReference type="RuleBase" id="RU004914"/>
    </source>
</evidence>
<evidence type="ECO:0000313" key="7">
    <source>
        <dbReference type="EMBL" id="GAA0159555.1"/>
    </source>
</evidence>
<protein>
    <recommendedName>
        <fullName evidence="6">Protein DETOXIFICATION</fullName>
    </recommendedName>
    <alternativeName>
        <fullName evidence="6">Multidrug and toxic compound extrusion protein</fullName>
    </alternativeName>
</protein>
<feature type="transmembrane region" description="Helical" evidence="6">
    <location>
        <begin position="191"/>
        <end position="210"/>
    </location>
</feature>
<feature type="transmembrane region" description="Helical" evidence="6">
    <location>
        <begin position="340"/>
        <end position="364"/>
    </location>
</feature>
<feature type="transmembrane region" description="Helical" evidence="6">
    <location>
        <begin position="50"/>
        <end position="71"/>
    </location>
</feature>
<evidence type="ECO:0000256" key="2">
    <source>
        <dbReference type="ARBA" id="ARBA00010199"/>
    </source>
</evidence>
<dbReference type="EMBL" id="BAABME010020152">
    <property type="protein sequence ID" value="GAA0159555.1"/>
    <property type="molecule type" value="Genomic_DNA"/>
</dbReference>
<dbReference type="InterPro" id="IPR002528">
    <property type="entry name" value="MATE_fam"/>
</dbReference>
<feature type="transmembrane region" description="Helical" evidence="6">
    <location>
        <begin position="384"/>
        <end position="401"/>
    </location>
</feature>
<evidence type="ECO:0000256" key="3">
    <source>
        <dbReference type="ARBA" id="ARBA00022692"/>
    </source>
</evidence>
<name>A0AAV3Q7P4_LITER</name>
<feature type="transmembrane region" description="Helical" evidence="6">
    <location>
        <begin position="413"/>
        <end position="437"/>
    </location>
</feature>
<comment type="caution">
    <text evidence="7">The sequence shown here is derived from an EMBL/GenBank/DDBJ whole genome shotgun (WGS) entry which is preliminary data.</text>
</comment>
<dbReference type="GO" id="GO:0015297">
    <property type="term" value="F:antiporter activity"/>
    <property type="evidence" value="ECO:0007669"/>
    <property type="project" value="InterPro"/>
</dbReference>
<evidence type="ECO:0000256" key="4">
    <source>
        <dbReference type="ARBA" id="ARBA00022989"/>
    </source>
</evidence>
<organism evidence="7 8">
    <name type="scientific">Lithospermum erythrorhizon</name>
    <name type="common">Purple gromwell</name>
    <name type="synonym">Lithospermum officinale var. erythrorhizon</name>
    <dbReference type="NCBI Taxonomy" id="34254"/>
    <lineage>
        <taxon>Eukaryota</taxon>
        <taxon>Viridiplantae</taxon>
        <taxon>Streptophyta</taxon>
        <taxon>Embryophyta</taxon>
        <taxon>Tracheophyta</taxon>
        <taxon>Spermatophyta</taxon>
        <taxon>Magnoliopsida</taxon>
        <taxon>eudicotyledons</taxon>
        <taxon>Gunneridae</taxon>
        <taxon>Pentapetalae</taxon>
        <taxon>asterids</taxon>
        <taxon>lamiids</taxon>
        <taxon>Boraginales</taxon>
        <taxon>Boraginaceae</taxon>
        <taxon>Boraginoideae</taxon>
        <taxon>Lithospermeae</taxon>
        <taxon>Lithospermum</taxon>
    </lineage>
</organism>
<keyword evidence="4 6" id="KW-1133">Transmembrane helix</keyword>
<dbReference type="GO" id="GO:0042910">
    <property type="term" value="F:xenobiotic transmembrane transporter activity"/>
    <property type="evidence" value="ECO:0007669"/>
    <property type="project" value="InterPro"/>
</dbReference>